<gene>
    <name evidence="4" type="ORF">LDX50_00530</name>
</gene>
<keyword evidence="5" id="KW-1185">Reference proteome</keyword>
<dbReference type="RefSeq" id="WP_225696449.1">
    <property type="nucleotide sequence ID" value="NZ_JAIXNE010000001.1"/>
</dbReference>
<dbReference type="AlphaFoldDB" id="A0A9X1HLS9"/>
<evidence type="ECO:0000313" key="4">
    <source>
        <dbReference type="EMBL" id="MCA6073330.1"/>
    </source>
</evidence>
<reference evidence="4" key="1">
    <citation type="submission" date="2021-09" db="EMBL/GenBank/DDBJ databases">
        <title>Fulvivirga sp. isolated from coastal sediment.</title>
        <authorList>
            <person name="Yu H."/>
        </authorList>
    </citation>
    <scope>NUCLEOTIDE SEQUENCE</scope>
    <source>
        <strain evidence="4">1062</strain>
    </source>
</reference>
<dbReference type="Proteomes" id="UP001139409">
    <property type="component" value="Unassembled WGS sequence"/>
</dbReference>
<keyword evidence="3" id="KW-0998">Cell outer membrane</keyword>
<comment type="caution">
    <text evidence="4">The sequence shown here is derived from an EMBL/GenBank/DDBJ whole genome shotgun (WGS) entry which is preliminary data.</text>
</comment>
<dbReference type="EMBL" id="JAIXNE010000001">
    <property type="protein sequence ID" value="MCA6073330.1"/>
    <property type="molecule type" value="Genomic_DNA"/>
</dbReference>
<evidence type="ECO:0000256" key="2">
    <source>
        <dbReference type="ARBA" id="ARBA00023136"/>
    </source>
</evidence>
<protein>
    <recommendedName>
        <fullName evidence="6">TonB-dependent receptor</fullName>
    </recommendedName>
</protein>
<sequence length="549" mass="62744">MKIKVIFLLLFSVIAGYGLMAQNPDSELKDVEIEIVKDREIVLPKASRNFEKVPPSSFERRSDDLEYFFNSIHFQLPLLEIKMRPLRIRDPRLEKTYGNYVRAGLGNFGATYLEGYLNSKRNKDYSYGAHVNFENYAKGPVAGKNSSSGDFQLDLFGKYFTPAVTFGGEIGYDQQNRKFYGAPDVTEGTGIAVKQAWKNFHLRGTAENTDKESVVDYLLDVGFSNLTDKFDASESEFSINAKTQFKITDAFDVRINGDLYLIGRKDSEIDKISRNLFRINPTVGFEYEGFRIRAGFRGVAENDTINGFNKFHIYPDAMASYTFNEKIDLYAGIGGDIEKNTLHRFANENPWIAPNASIFHSNKTFELYGGLKGRLSPKLGFEAGFSASNVKNLYFYLNDTTAQETFNVIYDNGNTAVVNIFGSFAFVQEQQWRINVRGDYWGYGTSDIREAWHRPNYKLTGTVYYNLFDKINLNAEVYTMGGIKAFDFTNNETVNLKAIFDLNFMAEYLISERVSAFVELNNIFSKNYEQLYRYPVRGFQFMVGASYTF</sequence>
<proteinExistence type="predicted"/>
<evidence type="ECO:0000313" key="5">
    <source>
        <dbReference type="Proteomes" id="UP001139409"/>
    </source>
</evidence>
<dbReference type="Gene3D" id="2.40.170.20">
    <property type="entry name" value="TonB-dependent receptor, beta-barrel domain"/>
    <property type="match status" value="1"/>
</dbReference>
<keyword evidence="2" id="KW-0472">Membrane</keyword>
<evidence type="ECO:0000256" key="3">
    <source>
        <dbReference type="ARBA" id="ARBA00023237"/>
    </source>
</evidence>
<name>A0A9X1HLS9_9BACT</name>
<comment type="subcellular location">
    <subcellularLocation>
        <location evidence="1">Cell outer membrane</location>
    </subcellularLocation>
</comment>
<accession>A0A9X1HLS9</accession>
<evidence type="ECO:0000256" key="1">
    <source>
        <dbReference type="ARBA" id="ARBA00004442"/>
    </source>
</evidence>
<dbReference type="GO" id="GO:0009279">
    <property type="term" value="C:cell outer membrane"/>
    <property type="evidence" value="ECO:0007669"/>
    <property type="project" value="UniProtKB-SubCell"/>
</dbReference>
<dbReference type="SUPFAM" id="SSF56935">
    <property type="entry name" value="Porins"/>
    <property type="match status" value="1"/>
</dbReference>
<organism evidence="4 5">
    <name type="scientific">Fulvivirga sedimenti</name>
    <dbReference type="NCBI Taxonomy" id="2879465"/>
    <lineage>
        <taxon>Bacteria</taxon>
        <taxon>Pseudomonadati</taxon>
        <taxon>Bacteroidota</taxon>
        <taxon>Cytophagia</taxon>
        <taxon>Cytophagales</taxon>
        <taxon>Fulvivirgaceae</taxon>
        <taxon>Fulvivirga</taxon>
    </lineage>
</organism>
<evidence type="ECO:0008006" key="6">
    <source>
        <dbReference type="Google" id="ProtNLM"/>
    </source>
</evidence>
<dbReference type="InterPro" id="IPR036942">
    <property type="entry name" value="Beta-barrel_TonB_sf"/>
</dbReference>